<dbReference type="Gene3D" id="1.20.1600.10">
    <property type="entry name" value="Outer membrane efflux proteins (OEP)"/>
    <property type="match status" value="1"/>
</dbReference>
<keyword evidence="2" id="KW-0564">Palmitate</keyword>
<protein>
    <submittedName>
        <fullName evidence="3">Membrane protein</fullName>
    </submittedName>
</protein>
<dbReference type="InterPro" id="IPR010131">
    <property type="entry name" value="MdtP/NodT-like"/>
</dbReference>
<dbReference type="Proteomes" id="UP001063350">
    <property type="component" value="Chromosome"/>
</dbReference>
<keyword evidence="4" id="KW-1185">Reference proteome</keyword>
<evidence type="ECO:0000256" key="2">
    <source>
        <dbReference type="RuleBase" id="RU362097"/>
    </source>
</evidence>
<reference evidence="3" key="1">
    <citation type="submission" date="2020-12" db="EMBL/GenBank/DDBJ databases">
        <title>Desulfobium dissulfuricans gen. nov., sp. nov., a novel mesophilic, sulfate-reducing bacterium isolated from a deep-sea hydrothermal vent.</title>
        <authorList>
            <person name="Hashimoto Y."/>
            <person name="Tame A."/>
            <person name="Sawayama S."/>
            <person name="Miyazaki J."/>
            <person name="Takai K."/>
            <person name="Nakagawa S."/>
        </authorList>
    </citation>
    <scope>NUCLEOTIDE SEQUENCE</scope>
    <source>
        <strain evidence="3">GF1</strain>
    </source>
</reference>
<gene>
    <name evidence="3" type="ORF">GF1_03000</name>
</gene>
<dbReference type="GO" id="GO:0015562">
    <property type="term" value="F:efflux transmembrane transporter activity"/>
    <property type="evidence" value="ECO:0007669"/>
    <property type="project" value="InterPro"/>
</dbReference>
<dbReference type="EMBL" id="AP024233">
    <property type="protein sequence ID" value="BCO07924.1"/>
    <property type="molecule type" value="Genomic_DNA"/>
</dbReference>
<keyword evidence="2" id="KW-0472">Membrane</keyword>
<proteinExistence type="inferred from homology"/>
<dbReference type="KEGG" id="ddu:GF1_03000"/>
<dbReference type="Pfam" id="PF02321">
    <property type="entry name" value="OEP"/>
    <property type="match status" value="2"/>
</dbReference>
<keyword evidence="2" id="KW-0812">Transmembrane</keyword>
<dbReference type="Gene3D" id="2.20.200.10">
    <property type="entry name" value="Outer membrane efflux proteins (OEP)"/>
    <property type="match status" value="1"/>
</dbReference>
<dbReference type="GO" id="GO:0005886">
    <property type="term" value="C:plasma membrane"/>
    <property type="evidence" value="ECO:0007669"/>
    <property type="project" value="UniProtKB-SubCell"/>
</dbReference>
<organism evidence="3 4">
    <name type="scientific">Desulfolithobacter dissulfuricans</name>
    <dbReference type="NCBI Taxonomy" id="2795293"/>
    <lineage>
        <taxon>Bacteria</taxon>
        <taxon>Pseudomonadati</taxon>
        <taxon>Thermodesulfobacteriota</taxon>
        <taxon>Desulfobulbia</taxon>
        <taxon>Desulfobulbales</taxon>
        <taxon>Desulfobulbaceae</taxon>
        <taxon>Desulfolithobacter</taxon>
    </lineage>
</organism>
<name>A0A915XGW2_9BACT</name>
<dbReference type="NCBIfam" id="TIGR01845">
    <property type="entry name" value="outer_NodT"/>
    <property type="match status" value="1"/>
</dbReference>
<dbReference type="SUPFAM" id="SSF56954">
    <property type="entry name" value="Outer membrane efflux proteins (OEP)"/>
    <property type="match status" value="1"/>
</dbReference>
<evidence type="ECO:0000256" key="1">
    <source>
        <dbReference type="ARBA" id="ARBA00007613"/>
    </source>
</evidence>
<accession>A0A915XGW2</accession>
<comment type="subcellular location">
    <subcellularLocation>
        <location evidence="2">Cell membrane</location>
        <topology evidence="2">Lipid-anchor</topology>
    </subcellularLocation>
</comment>
<evidence type="ECO:0000313" key="4">
    <source>
        <dbReference type="Proteomes" id="UP001063350"/>
    </source>
</evidence>
<dbReference type="PANTHER" id="PTHR30203">
    <property type="entry name" value="OUTER MEMBRANE CATION EFFLUX PROTEIN"/>
    <property type="match status" value="1"/>
</dbReference>
<evidence type="ECO:0000313" key="3">
    <source>
        <dbReference type="EMBL" id="BCO07924.1"/>
    </source>
</evidence>
<keyword evidence="2" id="KW-1134">Transmembrane beta strand</keyword>
<comment type="similarity">
    <text evidence="1 2">Belongs to the outer membrane factor (OMF) (TC 1.B.17) family.</text>
</comment>
<dbReference type="PANTHER" id="PTHR30203:SF30">
    <property type="entry name" value="OUTER MEMBRANE PROTEIN-RELATED"/>
    <property type="match status" value="1"/>
</dbReference>
<dbReference type="RefSeq" id="WP_267927859.1">
    <property type="nucleotide sequence ID" value="NZ_AP024233.1"/>
</dbReference>
<dbReference type="InterPro" id="IPR003423">
    <property type="entry name" value="OMP_efflux"/>
</dbReference>
<sequence>MLRKYPLSLPGSLSTIPCHQPIGMQGTVVAVIIFLVTCCLQGCAVTEDFKPPVVSSPDGWRTTLPTNLEASEKKWWEQFQDPVLNDLITAALRNNHYLKIAVARVDEMQGRLRSTTALKYPQLGYDARASRQQKSGNGDLTVIGGDRISSNYLLQLPVSWELDLWGRIARSTEEARAQLLSAAENRKAVVMSLTTDVALNYINLLTLVKKLEVSRDTLKSRKELLDVYLIKKEKGQISNLELAQVLSSYEEIKVLIPEIEYQISIQENYLSLLCGFNPGRIPRGRSLESLGTPDVPAGLPSDLLSRRPDIRQKEQDLVAANARIGIARTKYFPSISLTGLLGYVSKELSELLTGSSNVWSIGSDIAGSLFTGGKISGELQQAHAVYRQVLNDYMWTVQTAFREVNDSLIYLQKQKEQYTELQRYIAVLKDYENFSRIRYETGYLRYLTVLDAQRRLYSAEIKHVQTASNIYAALIKLYKAMGGGWVGLADEMVEK</sequence>
<keyword evidence="2" id="KW-0449">Lipoprotein</keyword>
<dbReference type="AlphaFoldDB" id="A0A915XGW2"/>